<evidence type="ECO:0000313" key="9">
    <source>
        <dbReference type="Proteomes" id="UP000824099"/>
    </source>
</evidence>
<evidence type="ECO:0000256" key="5">
    <source>
        <dbReference type="ARBA" id="ARBA00022989"/>
    </source>
</evidence>
<keyword evidence="5 7" id="KW-1133">Transmembrane helix</keyword>
<name>A0A9D1SL46_9FIRM</name>
<evidence type="ECO:0000256" key="1">
    <source>
        <dbReference type="ARBA" id="ARBA00004651"/>
    </source>
</evidence>
<evidence type="ECO:0000256" key="7">
    <source>
        <dbReference type="SAM" id="Phobius"/>
    </source>
</evidence>
<dbReference type="PANTHER" id="PTHR33884:SF3">
    <property type="entry name" value="UPF0410 PROTEIN YMGE"/>
    <property type="match status" value="1"/>
</dbReference>
<dbReference type="InterPro" id="IPR007341">
    <property type="entry name" value="Transgly_assoc"/>
</dbReference>
<feature type="transmembrane region" description="Helical" evidence="7">
    <location>
        <begin position="6"/>
        <end position="22"/>
    </location>
</feature>
<proteinExistence type="inferred from homology"/>
<dbReference type="Pfam" id="PF04226">
    <property type="entry name" value="Transgly_assoc"/>
    <property type="match status" value="1"/>
</dbReference>
<evidence type="ECO:0000256" key="6">
    <source>
        <dbReference type="ARBA" id="ARBA00023136"/>
    </source>
</evidence>
<dbReference type="EMBL" id="DVNI01000021">
    <property type="protein sequence ID" value="HIU63683.1"/>
    <property type="molecule type" value="Genomic_DNA"/>
</dbReference>
<sequence length="83" mass="8475">MGIISWIIIGALAGWIASMLTGNNAKMGAIANISAGIVGAVIGGYVVGFFGMDGVDGFNLRSLMVSVVGAFILLTALNMINKK</sequence>
<dbReference type="Proteomes" id="UP000824099">
    <property type="component" value="Unassembled WGS sequence"/>
</dbReference>
<feature type="transmembrane region" description="Helical" evidence="7">
    <location>
        <begin position="29"/>
        <end position="52"/>
    </location>
</feature>
<keyword evidence="4 7" id="KW-0812">Transmembrane</keyword>
<dbReference type="PANTHER" id="PTHR33884">
    <property type="entry name" value="UPF0410 PROTEIN YMGE"/>
    <property type="match status" value="1"/>
</dbReference>
<feature type="transmembrane region" description="Helical" evidence="7">
    <location>
        <begin position="58"/>
        <end position="80"/>
    </location>
</feature>
<evidence type="ECO:0000256" key="2">
    <source>
        <dbReference type="ARBA" id="ARBA00011006"/>
    </source>
</evidence>
<comment type="similarity">
    <text evidence="2">Belongs to the UPF0410 family.</text>
</comment>
<comment type="caution">
    <text evidence="8">The sequence shown here is derived from an EMBL/GenBank/DDBJ whole genome shotgun (WGS) entry which is preliminary data.</text>
</comment>
<dbReference type="GO" id="GO:0005886">
    <property type="term" value="C:plasma membrane"/>
    <property type="evidence" value="ECO:0007669"/>
    <property type="project" value="UniProtKB-SubCell"/>
</dbReference>
<keyword evidence="3" id="KW-1003">Cell membrane</keyword>
<gene>
    <name evidence="8" type="ORF">IAB06_01400</name>
</gene>
<keyword evidence="6 7" id="KW-0472">Membrane</keyword>
<organism evidence="8 9">
    <name type="scientific">Candidatus Avacidaminococcus intestinavium</name>
    <dbReference type="NCBI Taxonomy" id="2840684"/>
    <lineage>
        <taxon>Bacteria</taxon>
        <taxon>Bacillati</taxon>
        <taxon>Bacillota</taxon>
        <taxon>Negativicutes</taxon>
        <taxon>Acidaminococcales</taxon>
        <taxon>Acidaminococcaceae</taxon>
        <taxon>Acidaminococcaceae incertae sedis</taxon>
        <taxon>Candidatus Avacidaminococcus</taxon>
    </lineage>
</organism>
<protein>
    <submittedName>
        <fullName evidence="8">GlsB/YeaQ/YmgE family stress response membrane protein</fullName>
    </submittedName>
</protein>
<evidence type="ECO:0000313" key="8">
    <source>
        <dbReference type="EMBL" id="HIU63683.1"/>
    </source>
</evidence>
<dbReference type="AlphaFoldDB" id="A0A9D1SL46"/>
<reference evidence="8" key="1">
    <citation type="submission" date="2020-10" db="EMBL/GenBank/DDBJ databases">
        <authorList>
            <person name="Gilroy R."/>
        </authorList>
    </citation>
    <scope>NUCLEOTIDE SEQUENCE</scope>
    <source>
        <strain evidence="8">CHK160-1198</strain>
    </source>
</reference>
<accession>A0A9D1SL46</accession>
<reference evidence="8" key="2">
    <citation type="journal article" date="2021" name="PeerJ">
        <title>Extensive microbial diversity within the chicken gut microbiome revealed by metagenomics and culture.</title>
        <authorList>
            <person name="Gilroy R."/>
            <person name="Ravi A."/>
            <person name="Getino M."/>
            <person name="Pursley I."/>
            <person name="Horton D.L."/>
            <person name="Alikhan N.F."/>
            <person name="Baker D."/>
            <person name="Gharbi K."/>
            <person name="Hall N."/>
            <person name="Watson M."/>
            <person name="Adriaenssens E.M."/>
            <person name="Foster-Nyarko E."/>
            <person name="Jarju S."/>
            <person name="Secka A."/>
            <person name="Antonio M."/>
            <person name="Oren A."/>
            <person name="Chaudhuri R.R."/>
            <person name="La Ragione R."/>
            <person name="Hildebrand F."/>
            <person name="Pallen M.J."/>
        </authorList>
    </citation>
    <scope>NUCLEOTIDE SEQUENCE</scope>
    <source>
        <strain evidence="8">CHK160-1198</strain>
    </source>
</reference>
<comment type="subcellular location">
    <subcellularLocation>
        <location evidence="1">Cell membrane</location>
        <topology evidence="1">Multi-pass membrane protein</topology>
    </subcellularLocation>
</comment>
<evidence type="ECO:0000256" key="4">
    <source>
        <dbReference type="ARBA" id="ARBA00022692"/>
    </source>
</evidence>
<evidence type="ECO:0000256" key="3">
    <source>
        <dbReference type="ARBA" id="ARBA00022475"/>
    </source>
</evidence>